<evidence type="ECO:0000313" key="3">
    <source>
        <dbReference type="Proteomes" id="UP000257014"/>
    </source>
</evidence>
<proteinExistence type="predicted"/>
<sequence length="113" mass="11875">MPVLPAGTGEKRTGPSGKRRAEKAAARISGGRPRLPGGTGSGVKKLCAGERKNLFSGHGRAKKKAKTAPGVSCGNGFFAGTSIHAERYSFAFTITHDQGRVRFPARSDIPVRL</sequence>
<comment type="caution">
    <text evidence="2">The sequence shown here is derived from an EMBL/GenBank/DDBJ whole genome shotgun (WGS) entry which is preliminary data.</text>
</comment>
<evidence type="ECO:0000313" key="2">
    <source>
        <dbReference type="EMBL" id="REJ28955.1"/>
    </source>
</evidence>
<accession>A0A3E0K4Z6</accession>
<dbReference type="AlphaFoldDB" id="A0A3E0K4Z6"/>
<evidence type="ECO:0000256" key="1">
    <source>
        <dbReference type="SAM" id="MobiDB-lite"/>
    </source>
</evidence>
<dbReference type="Proteomes" id="UP000257014">
    <property type="component" value="Unassembled WGS sequence"/>
</dbReference>
<dbReference type="EMBL" id="QEWE01000015">
    <property type="protein sequence ID" value="REJ28955.1"/>
    <property type="molecule type" value="Genomic_DNA"/>
</dbReference>
<gene>
    <name evidence="2" type="ORF">C6P37_06800</name>
</gene>
<protein>
    <submittedName>
        <fullName evidence="2">Uncharacterized protein</fullName>
    </submittedName>
</protein>
<organism evidence="2 3">
    <name type="scientific">Caldibacillus debilis</name>
    <dbReference type="NCBI Taxonomy" id="301148"/>
    <lineage>
        <taxon>Bacteria</taxon>
        <taxon>Bacillati</taxon>
        <taxon>Bacillota</taxon>
        <taxon>Bacilli</taxon>
        <taxon>Bacillales</taxon>
        <taxon>Bacillaceae</taxon>
        <taxon>Caldibacillus</taxon>
    </lineage>
</organism>
<feature type="region of interest" description="Disordered" evidence="1">
    <location>
        <begin position="1"/>
        <end position="43"/>
    </location>
</feature>
<reference evidence="2 3" key="1">
    <citation type="submission" date="2018-03" db="EMBL/GenBank/DDBJ databases">
        <authorList>
            <person name="Keele B.F."/>
        </authorList>
    </citation>
    <scope>NUCLEOTIDE SEQUENCE [LARGE SCALE GENOMIC DNA]</scope>
    <source>
        <strain evidence="2">ZCTH4_d</strain>
    </source>
</reference>
<name>A0A3E0K4Z6_9BACI</name>